<dbReference type="GO" id="GO:0008410">
    <property type="term" value="F:CoA-transferase activity"/>
    <property type="evidence" value="ECO:0007669"/>
    <property type="project" value="TreeGrafter"/>
</dbReference>
<dbReference type="RefSeq" id="WP_143946113.1">
    <property type="nucleotide sequence ID" value="NZ_BAABMB010000001.1"/>
</dbReference>
<dbReference type="AlphaFoldDB" id="A0A556B220"/>
<keyword evidence="1 2" id="KW-0808">Transferase</keyword>
<reference evidence="2 3" key="1">
    <citation type="submission" date="2019-07" db="EMBL/GenBank/DDBJ databases">
        <title>Qingshengfaniella alkalisoli gen. nov., sp. nov., isolated from saline soil.</title>
        <authorList>
            <person name="Xu L."/>
            <person name="Huang X.-X."/>
            <person name="Sun J.-Q."/>
        </authorList>
    </citation>
    <scope>NUCLEOTIDE SEQUENCE [LARGE SCALE GENOMIC DNA]</scope>
    <source>
        <strain evidence="2 3">DSM 27279</strain>
    </source>
</reference>
<dbReference type="Proteomes" id="UP000318405">
    <property type="component" value="Unassembled WGS sequence"/>
</dbReference>
<gene>
    <name evidence="2" type="ORF">FOZ76_00265</name>
</gene>
<dbReference type="SUPFAM" id="SSF89796">
    <property type="entry name" value="CoA-transferase family III (CaiB/BaiF)"/>
    <property type="match status" value="1"/>
</dbReference>
<dbReference type="InterPro" id="IPR003673">
    <property type="entry name" value="CoA-Trfase_fam_III"/>
</dbReference>
<dbReference type="PANTHER" id="PTHR48207:SF4">
    <property type="entry name" value="BLL6097 PROTEIN"/>
    <property type="match status" value="1"/>
</dbReference>
<dbReference type="InterPro" id="IPR044855">
    <property type="entry name" value="CoA-Trfase_III_dom3_sf"/>
</dbReference>
<evidence type="ECO:0000313" key="2">
    <source>
        <dbReference type="EMBL" id="TSH99204.1"/>
    </source>
</evidence>
<dbReference type="Gene3D" id="3.40.50.10540">
    <property type="entry name" value="Crotonobetainyl-coa:carnitine coa-transferase, domain 1"/>
    <property type="match status" value="1"/>
</dbReference>
<dbReference type="InterPro" id="IPR023606">
    <property type="entry name" value="CoA-Trfase_III_dom_1_sf"/>
</dbReference>
<comment type="caution">
    <text evidence="2">The sequence shown here is derived from an EMBL/GenBank/DDBJ whole genome shotgun (WGS) entry which is preliminary data.</text>
</comment>
<evidence type="ECO:0000313" key="3">
    <source>
        <dbReference type="Proteomes" id="UP000318405"/>
    </source>
</evidence>
<accession>A0A556B220</accession>
<dbReference type="Pfam" id="PF02515">
    <property type="entry name" value="CoA_transf_3"/>
    <property type="match status" value="1"/>
</dbReference>
<keyword evidence="3" id="KW-1185">Reference proteome</keyword>
<proteinExistence type="predicted"/>
<sequence>MQQTSGPLAGVRVIDLTAVLMGPSATQMLADLGADVIKVETPAGDATRHFGPGSEAGLGPIFLGVNRNKRSLVLDLKKPAGRAALLRLVENADVVTCNVRPAGMARLRLTYEDLAKVNPRIVYVSMIGFSQRGRYARSPAFDDLIQAAVGVPSAMATSIDGTPRYVPMNIADRSMGLYAFGVISAALYARERTGVGQQVDVPMFETMAQYVLGDHLYGQKFVPPRGDFGYPRILARSRQPVRTKDGFVSCTIYHDHHWRAFLEVIGHPEWLMTDPRLKDMTTRIEHSDELGELVASELVKRTTAEWQELLRSADIPVFPVHTFETLVDDPHLAEIGFMREEEHPELGTLREMAVPSEWHGTPPQGYRPPPQLGEHSAEVLAEAGYTQDEIAGLAAESVTAFAPERRKAA</sequence>
<dbReference type="PANTHER" id="PTHR48207">
    <property type="entry name" value="SUCCINATE--HYDROXYMETHYLGLUTARATE COA-TRANSFERASE"/>
    <property type="match status" value="1"/>
</dbReference>
<evidence type="ECO:0000256" key="1">
    <source>
        <dbReference type="ARBA" id="ARBA00022679"/>
    </source>
</evidence>
<organism evidence="2 3">
    <name type="scientific">Verticiella sediminum</name>
    <dbReference type="NCBI Taxonomy" id="1247510"/>
    <lineage>
        <taxon>Bacteria</taxon>
        <taxon>Pseudomonadati</taxon>
        <taxon>Pseudomonadota</taxon>
        <taxon>Betaproteobacteria</taxon>
        <taxon>Burkholderiales</taxon>
        <taxon>Alcaligenaceae</taxon>
        <taxon>Verticiella</taxon>
    </lineage>
</organism>
<protein>
    <submittedName>
        <fullName evidence="2">CoA transferase</fullName>
    </submittedName>
</protein>
<name>A0A556B220_9BURK</name>
<dbReference type="Gene3D" id="3.30.1540.10">
    <property type="entry name" value="formyl-coa transferase, domain 3"/>
    <property type="match status" value="1"/>
</dbReference>
<dbReference type="OrthoDB" id="5294844at2"/>
<dbReference type="InterPro" id="IPR050483">
    <property type="entry name" value="CoA-transferase_III_domain"/>
</dbReference>
<dbReference type="EMBL" id="VLTJ01000001">
    <property type="protein sequence ID" value="TSH99204.1"/>
    <property type="molecule type" value="Genomic_DNA"/>
</dbReference>